<sequence>MKKWFIASVGSAILASSLFSTSVLAESPSQQKMELLGYDREGFFVEEEPNNTFAQANNIIVEDALKGTLPKDDIDMYKIQVDSDDSFFLYGGSFSESPRIQLDVTLYDENKKVIQPLDTSSDEMEGFYADYSIAPGTYYMAVKDTNNIGSNEEYAVYTSQFTFEPYVDRIYGDDRYDTALQIAMRGWEFGGAEDIILATGENFPDALAGAPLAYHKNAPILLTKKGSLHPAVEEAIFELGVKRVTILGGTGVISKAVEDKLKALDVKTMRISGSDRYETAVAISKKLPINDAAVVVSGKNYPDALSVASIAAQNGYPILLSAKDSTSASTLTQAKLYPKNYVVGGTGVISNSTMNKLNKPTRIAGGDRYLTNAKVIKEFDVPMDFVFVATGTQFADALTGSALAAYWGEPLLLTTPHELHPDMKDLLKGSTMGATMLGGPKALNQKVEDDLWSVLEGNE</sequence>
<dbReference type="RefSeq" id="WP_113970401.1">
    <property type="nucleotide sequence ID" value="NZ_QNRJ01000012.1"/>
</dbReference>
<keyword evidence="1" id="KW-0732">Signal</keyword>
<gene>
    <name evidence="2" type="ORF">DET59_11239</name>
</gene>
<dbReference type="Gene3D" id="2.60.120.380">
    <property type="match status" value="1"/>
</dbReference>
<name>A0A366EK94_9BACI</name>
<dbReference type="AlphaFoldDB" id="A0A366EK94"/>
<dbReference type="PANTHER" id="PTHR30032:SF8">
    <property type="entry name" value="GERMINATION-SPECIFIC N-ACETYLMURAMOYL-L-ALANINE AMIDASE"/>
    <property type="match status" value="1"/>
</dbReference>
<comment type="caution">
    <text evidence="2">The sequence shown here is derived from an EMBL/GenBank/DDBJ whole genome shotgun (WGS) entry which is preliminary data.</text>
</comment>
<dbReference type="EMBL" id="QNRJ01000012">
    <property type="protein sequence ID" value="RBP02754.1"/>
    <property type="molecule type" value="Genomic_DNA"/>
</dbReference>
<dbReference type="Gene3D" id="3.40.50.12090">
    <property type="match status" value="2"/>
</dbReference>
<dbReference type="SUPFAM" id="SSF89260">
    <property type="entry name" value="Collagen-binding domain"/>
    <property type="match status" value="1"/>
</dbReference>
<feature type="chain" id="PRO_5016867136" evidence="1">
    <location>
        <begin position="26"/>
        <end position="459"/>
    </location>
</feature>
<dbReference type="Proteomes" id="UP000252118">
    <property type="component" value="Unassembled WGS sequence"/>
</dbReference>
<feature type="signal peptide" evidence="1">
    <location>
        <begin position="1"/>
        <end position="25"/>
    </location>
</feature>
<reference evidence="2 3" key="1">
    <citation type="submission" date="2018-06" db="EMBL/GenBank/DDBJ databases">
        <title>Freshwater and sediment microbial communities from various areas in North America, analyzing microbe dynamics in response to fracking.</title>
        <authorList>
            <person name="Lamendella R."/>
        </authorList>
    </citation>
    <scope>NUCLEOTIDE SEQUENCE [LARGE SCALE GENOMIC DNA]</scope>
    <source>
        <strain evidence="2 3">97B</strain>
    </source>
</reference>
<dbReference type="InterPro" id="IPR051922">
    <property type="entry name" value="Bact_Sporulation_Assoc"/>
</dbReference>
<organism evidence="2 3">
    <name type="scientific">Rossellomorea aquimaris</name>
    <dbReference type="NCBI Taxonomy" id="189382"/>
    <lineage>
        <taxon>Bacteria</taxon>
        <taxon>Bacillati</taxon>
        <taxon>Bacillota</taxon>
        <taxon>Bacilli</taxon>
        <taxon>Bacillales</taxon>
        <taxon>Bacillaceae</taxon>
        <taxon>Rossellomorea</taxon>
    </lineage>
</organism>
<dbReference type="InterPro" id="IPR007253">
    <property type="entry name" value="Cell_wall-bd_2"/>
</dbReference>
<dbReference type="Pfam" id="PF04122">
    <property type="entry name" value="CW_binding_2"/>
    <property type="match status" value="3"/>
</dbReference>
<dbReference type="OrthoDB" id="2788296at2"/>
<proteinExistence type="predicted"/>
<evidence type="ECO:0000256" key="1">
    <source>
        <dbReference type="SAM" id="SignalP"/>
    </source>
</evidence>
<dbReference type="PANTHER" id="PTHR30032">
    <property type="entry name" value="N-ACETYLMURAMOYL-L-ALANINE AMIDASE-RELATED"/>
    <property type="match status" value="1"/>
</dbReference>
<protein>
    <submittedName>
        <fullName evidence="2">Putative cell wall-binding protein</fullName>
    </submittedName>
</protein>
<evidence type="ECO:0000313" key="3">
    <source>
        <dbReference type="Proteomes" id="UP000252118"/>
    </source>
</evidence>
<evidence type="ECO:0000313" key="2">
    <source>
        <dbReference type="EMBL" id="RBP02754.1"/>
    </source>
</evidence>
<accession>A0A366EK94</accession>